<sequence>MFPVDGLLIVETFTRRALPLFIANRCGVPVPITRDAAIRTPLVTLVVRTRVLRCAFPQEPLIVARLVTCLPLCASMSSRTPGTPTLVFNALRAWPAPNPKDRPTPKIHTSRGYVSDSGHTPFTSLHLLACLLGFRLEVIVHFRAADYALLGRACRCRGSLTVGSIARLPGIVVFPILKYTYQR</sequence>
<dbReference type="AlphaFoldDB" id="A0A450VWC4"/>
<name>A0A450VWC4_9GAMM</name>
<evidence type="ECO:0000313" key="1">
    <source>
        <dbReference type="EMBL" id="VFK09079.1"/>
    </source>
</evidence>
<protein>
    <submittedName>
        <fullName evidence="1">Uncharacterized protein</fullName>
    </submittedName>
</protein>
<dbReference type="EMBL" id="CAADFP010000047">
    <property type="protein sequence ID" value="VFK27492.1"/>
    <property type="molecule type" value="Genomic_DNA"/>
</dbReference>
<reference evidence="1" key="1">
    <citation type="submission" date="2019-02" db="EMBL/GenBank/DDBJ databases">
        <authorList>
            <person name="Gruber-Vodicka R. H."/>
            <person name="Seah K. B. B."/>
        </authorList>
    </citation>
    <scope>NUCLEOTIDE SEQUENCE</scope>
    <source>
        <strain evidence="1">BECK_S312</strain>
        <strain evidence="2">BECK_S426</strain>
    </source>
</reference>
<dbReference type="EMBL" id="CAADFM010000022">
    <property type="protein sequence ID" value="VFK09079.1"/>
    <property type="molecule type" value="Genomic_DNA"/>
</dbReference>
<evidence type="ECO:0000313" key="2">
    <source>
        <dbReference type="EMBL" id="VFK27492.1"/>
    </source>
</evidence>
<organism evidence="1">
    <name type="scientific">Candidatus Kentrum sp. LPFa</name>
    <dbReference type="NCBI Taxonomy" id="2126335"/>
    <lineage>
        <taxon>Bacteria</taxon>
        <taxon>Pseudomonadati</taxon>
        <taxon>Pseudomonadota</taxon>
        <taxon>Gammaproteobacteria</taxon>
        <taxon>Candidatus Kentrum</taxon>
    </lineage>
</organism>
<proteinExistence type="predicted"/>
<accession>A0A450VWC4</accession>
<gene>
    <name evidence="1" type="ORF">BECKLPF1236A_GA0070988_1002223</name>
    <name evidence="2" type="ORF">BECKLPF1236C_GA0070990_1004717</name>
</gene>